<dbReference type="GO" id="GO:0000444">
    <property type="term" value="C:MIS12/MIND type complex"/>
    <property type="evidence" value="ECO:0007669"/>
    <property type="project" value="TreeGrafter"/>
</dbReference>
<keyword evidence="2" id="KW-1185">Reference proteome</keyword>
<reference evidence="1 2" key="1">
    <citation type="submission" date="2019-06" db="EMBL/GenBank/DDBJ databases">
        <title>Discovery of a novel chromosome fission-fusion reversal in muntjac.</title>
        <authorList>
            <person name="Mudd A.B."/>
            <person name="Bredeson J.V."/>
            <person name="Baum R."/>
            <person name="Hockemeyer D."/>
            <person name="Rokhsar D.S."/>
        </authorList>
    </citation>
    <scope>NUCLEOTIDE SEQUENCE [LARGE SCALE GENOMIC DNA]</scope>
    <source>
        <strain evidence="1">UCam_UCB_Mr</strain>
        <tissue evidence="1">Fibroblast cell line</tissue>
    </source>
</reference>
<dbReference type="EMBL" id="VCEB01005597">
    <property type="protein sequence ID" value="KAB0339689.1"/>
    <property type="molecule type" value="Genomic_DNA"/>
</dbReference>
<organism evidence="1 2">
    <name type="scientific">Muntiacus reevesi</name>
    <name type="common">Reeves' muntjac</name>
    <name type="synonym">Cervus reevesi</name>
    <dbReference type="NCBI Taxonomy" id="9886"/>
    <lineage>
        <taxon>Eukaryota</taxon>
        <taxon>Metazoa</taxon>
        <taxon>Chordata</taxon>
        <taxon>Craniata</taxon>
        <taxon>Vertebrata</taxon>
        <taxon>Euteleostomi</taxon>
        <taxon>Mammalia</taxon>
        <taxon>Eutheria</taxon>
        <taxon>Laurasiatheria</taxon>
        <taxon>Artiodactyla</taxon>
        <taxon>Ruminantia</taxon>
        <taxon>Pecora</taxon>
        <taxon>Cervidae</taxon>
        <taxon>Muntiacinae</taxon>
        <taxon>Muntiacus</taxon>
    </lineage>
</organism>
<dbReference type="Proteomes" id="UP000326062">
    <property type="component" value="Unassembled WGS sequence"/>
</dbReference>
<comment type="caution">
    <text evidence="1">The sequence shown here is derived from an EMBL/GenBank/DDBJ whole genome shotgun (WGS) entry which is preliminary data.</text>
</comment>
<dbReference type="Pfam" id="PF08641">
    <property type="entry name" value="Mis14"/>
    <property type="match status" value="1"/>
</dbReference>
<dbReference type="InterPro" id="IPR013950">
    <property type="entry name" value="Mis14/Nsl1"/>
</dbReference>
<accession>A0A5N3USL9</accession>
<gene>
    <name evidence="1" type="ORF">FD755_024883</name>
</gene>
<name>A0A5N3USL9_MUNRE</name>
<evidence type="ECO:0000313" key="2">
    <source>
        <dbReference type="Proteomes" id="UP000326062"/>
    </source>
</evidence>
<dbReference type="GO" id="GO:0000070">
    <property type="term" value="P:mitotic sister chromatid segregation"/>
    <property type="evidence" value="ECO:0007669"/>
    <property type="project" value="InterPro"/>
</dbReference>
<sequence length="91" mass="10436">MNSDIKVLEDQFDEIIVDLATKRKQYPRKILECVIKIIKAQQEILEKHSKCIYFPVSFSLLLPFLPAPTPLHQKTYMYAVGGSTLKGIIQT</sequence>
<protein>
    <submittedName>
        <fullName evidence="1">Uncharacterized protein</fullName>
    </submittedName>
</protein>
<dbReference type="AlphaFoldDB" id="A0A5N3USL9"/>
<dbReference type="PANTHER" id="PTHR31749:SF3">
    <property type="entry name" value="KINETOCHORE-ASSOCIATED PROTEIN NSL1 HOMOLOG"/>
    <property type="match status" value="1"/>
</dbReference>
<evidence type="ECO:0000313" key="1">
    <source>
        <dbReference type="EMBL" id="KAB0339689.1"/>
    </source>
</evidence>
<proteinExistence type="predicted"/>
<dbReference type="PANTHER" id="PTHR31749">
    <property type="entry name" value="KINETOCHORE-ASSOCIATED PROTEIN NSL1 HOMOLOG"/>
    <property type="match status" value="1"/>
</dbReference>